<evidence type="ECO:0000256" key="4">
    <source>
        <dbReference type="ARBA" id="ARBA00023136"/>
    </source>
</evidence>
<evidence type="ECO:0000259" key="7">
    <source>
        <dbReference type="Pfam" id="PF04335"/>
    </source>
</evidence>
<sequence length="243" mass="28166">MIANDNDLRKDPNFIFNLERNIKKTLLLLVAMLSILLMLALIIILILMPLKEKEPYLVFFSNADNNFVRVVQGNYNIRADTALLKSIISGYVIDRETINRINDEERYRKIASQSENKVWKTFERLVTQQGSIYTTPNLYREVEIINTTILSKNVALVDFIAITQQGVVKNISRFRVSIQYDFKDMEITHESAPNNPTGFIVKEYQTTKINIENQNTTQEEQKTPLKNNQADKQANESIFNKKD</sequence>
<comment type="caution">
    <text evidence="8">The sequence shown here is derived from an EMBL/GenBank/DDBJ whole genome shotgun (WGS) entry which is preliminary data.</text>
</comment>
<evidence type="ECO:0000256" key="2">
    <source>
        <dbReference type="ARBA" id="ARBA00022692"/>
    </source>
</evidence>
<protein>
    <recommendedName>
        <fullName evidence="7">Bacterial virulence protein VirB8 domain-containing protein</fullName>
    </recommendedName>
</protein>
<evidence type="ECO:0000256" key="3">
    <source>
        <dbReference type="ARBA" id="ARBA00022989"/>
    </source>
</evidence>
<evidence type="ECO:0000313" key="8">
    <source>
        <dbReference type="EMBL" id="PKT81832.1"/>
    </source>
</evidence>
<dbReference type="CDD" id="cd16424">
    <property type="entry name" value="VirB8"/>
    <property type="match status" value="1"/>
</dbReference>
<dbReference type="Pfam" id="PF04335">
    <property type="entry name" value="VirB8"/>
    <property type="match status" value="1"/>
</dbReference>
<keyword evidence="3 6" id="KW-1133">Transmembrane helix</keyword>
<dbReference type="InterPro" id="IPR032710">
    <property type="entry name" value="NTF2-like_dom_sf"/>
</dbReference>
<dbReference type="EMBL" id="MBPK01000011">
    <property type="protein sequence ID" value="PKT81832.1"/>
    <property type="molecule type" value="Genomic_DNA"/>
</dbReference>
<gene>
    <name evidence="8" type="ORF">BCM31_01210</name>
</gene>
<accession>A0A2N3PK89</accession>
<dbReference type="AlphaFoldDB" id="A0A2N3PK89"/>
<reference evidence="8 9" key="1">
    <citation type="submission" date="2016-07" db="EMBL/GenBank/DDBJ databases">
        <title>Detection of Helicobacter winghamensis from caecal content of red fox (Vulpes vulpes).</title>
        <authorList>
            <person name="Zanoni R.G."/>
            <person name="Florio D."/>
            <person name="Caffara M."/>
            <person name="Renzi M."/>
            <person name="Parisi A."/>
            <person name="Pasquali F."/>
            <person name="Manfreda G."/>
        </authorList>
    </citation>
    <scope>NUCLEOTIDE SEQUENCE [LARGE SCALE GENOMIC DNA]</scope>
    <source>
        <strain evidence="8 9">295_13</strain>
    </source>
</reference>
<feature type="transmembrane region" description="Helical" evidence="6">
    <location>
        <begin position="26"/>
        <end position="50"/>
    </location>
</feature>
<dbReference type="InterPro" id="IPR007430">
    <property type="entry name" value="VirB8"/>
</dbReference>
<dbReference type="Proteomes" id="UP000233350">
    <property type="component" value="Unassembled WGS sequence"/>
</dbReference>
<dbReference type="GO" id="GO:0016020">
    <property type="term" value="C:membrane"/>
    <property type="evidence" value="ECO:0007669"/>
    <property type="project" value="UniProtKB-SubCell"/>
</dbReference>
<evidence type="ECO:0000256" key="1">
    <source>
        <dbReference type="ARBA" id="ARBA00004167"/>
    </source>
</evidence>
<evidence type="ECO:0000256" key="6">
    <source>
        <dbReference type="SAM" id="Phobius"/>
    </source>
</evidence>
<keyword evidence="2 6" id="KW-0812">Transmembrane</keyword>
<keyword evidence="9" id="KW-1185">Reference proteome</keyword>
<evidence type="ECO:0000313" key="9">
    <source>
        <dbReference type="Proteomes" id="UP000233350"/>
    </source>
</evidence>
<dbReference type="GeneID" id="78824959"/>
<dbReference type="SUPFAM" id="SSF54427">
    <property type="entry name" value="NTF2-like"/>
    <property type="match status" value="1"/>
</dbReference>
<feature type="domain" description="Bacterial virulence protein VirB8" evidence="7">
    <location>
        <begin position="23"/>
        <end position="208"/>
    </location>
</feature>
<organism evidence="8 9">
    <name type="scientific">Helicobacter winghamensis</name>
    <dbReference type="NCBI Taxonomy" id="157268"/>
    <lineage>
        <taxon>Bacteria</taxon>
        <taxon>Pseudomonadati</taxon>
        <taxon>Campylobacterota</taxon>
        <taxon>Epsilonproteobacteria</taxon>
        <taxon>Campylobacterales</taxon>
        <taxon>Helicobacteraceae</taxon>
        <taxon>Helicobacter</taxon>
    </lineage>
</organism>
<name>A0A2N3PK89_9HELI</name>
<evidence type="ECO:0000256" key="5">
    <source>
        <dbReference type="SAM" id="MobiDB-lite"/>
    </source>
</evidence>
<comment type="subcellular location">
    <subcellularLocation>
        <location evidence="1">Membrane</location>
        <topology evidence="1">Single-pass membrane protein</topology>
    </subcellularLocation>
</comment>
<keyword evidence="4 6" id="KW-0472">Membrane</keyword>
<dbReference type="Gene3D" id="3.10.450.230">
    <property type="entry name" value="VirB8 protein"/>
    <property type="match status" value="1"/>
</dbReference>
<feature type="region of interest" description="Disordered" evidence="5">
    <location>
        <begin position="213"/>
        <end position="243"/>
    </location>
</feature>
<proteinExistence type="predicted"/>
<dbReference type="RefSeq" id="WP_232086811.1">
    <property type="nucleotide sequence ID" value="NZ_CP063087.1"/>
</dbReference>